<sequence length="347" mass="37578">MDTLASIAVAAAQLDHVVDRTSPKHTSSNESRVLIPQETPLPSPQNAGPQTIPSLPPRQGFGNDGLRVVSTESMASFAMQSSKGTSTSRARTDEDDIVPSDPDSMEGLILLQTLDARSQDTPPPPSPQEVIGSVQEDDVLCGRGGETNHHPGNIRYRGLVKKYQLLYLKAKRRDKPKIARLIVDTIRRRHGRFLKKDAQSNTWRDVGNNKAREKTSQALREGAPELRNGQPPKNKNAKKRKRDAPTANTAISTLSTANLSTSSIERLSMAAAIVSPSNPQSRTMLSQSPTSVVLVPPVASAPPPAVPSDDETEDDESSCGDAQSKRAKQVRGPRLKLLKARLVDDSD</sequence>
<proteinExistence type="predicted"/>
<organism evidence="3">
    <name type="scientific">Cyclophora tenuis</name>
    <name type="common">Marine diatom</name>
    <dbReference type="NCBI Taxonomy" id="216820"/>
    <lineage>
        <taxon>Eukaryota</taxon>
        <taxon>Sar</taxon>
        <taxon>Stramenopiles</taxon>
        <taxon>Ochrophyta</taxon>
        <taxon>Bacillariophyta</taxon>
        <taxon>Fragilariophyceae</taxon>
        <taxon>Fragilariophycidae</taxon>
        <taxon>Cyclophorales</taxon>
        <taxon>Cyclophoraceae</taxon>
        <taxon>Cyclophora</taxon>
    </lineage>
</organism>
<dbReference type="Pfam" id="PF20710">
    <property type="entry name" value="DUF6824"/>
    <property type="match status" value="1"/>
</dbReference>
<feature type="compositionally biased region" description="Low complexity" evidence="1">
    <location>
        <begin position="286"/>
        <end position="298"/>
    </location>
</feature>
<feature type="domain" description="DUF6824" evidence="2">
    <location>
        <begin position="138"/>
        <end position="221"/>
    </location>
</feature>
<gene>
    <name evidence="3" type="ORF">CTEN0397_LOCUS12170</name>
</gene>
<protein>
    <recommendedName>
        <fullName evidence="2">DUF6824 domain-containing protein</fullName>
    </recommendedName>
</protein>
<accession>A0A7S1GM39</accession>
<feature type="compositionally biased region" description="Polar residues" evidence="1">
    <location>
        <begin position="70"/>
        <end position="89"/>
    </location>
</feature>
<dbReference type="InterPro" id="IPR049227">
    <property type="entry name" value="DUF6824"/>
</dbReference>
<evidence type="ECO:0000313" key="3">
    <source>
        <dbReference type="EMBL" id="CAD8941104.1"/>
    </source>
</evidence>
<feature type="region of interest" description="Disordered" evidence="1">
    <location>
        <begin position="197"/>
        <end position="248"/>
    </location>
</feature>
<name>A0A7S1GM39_CYCTE</name>
<feature type="compositionally biased region" description="Polar residues" evidence="1">
    <location>
        <begin position="44"/>
        <end position="53"/>
    </location>
</feature>
<feature type="region of interest" description="Disordered" evidence="1">
    <location>
        <begin position="277"/>
        <end position="333"/>
    </location>
</feature>
<dbReference type="EMBL" id="HBFW01018967">
    <property type="protein sequence ID" value="CAD8941104.1"/>
    <property type="molecule type" value="Transcribed_RNA"/>
</dbReference>
<feature type="compositionally biased region" description="Acidic residues" evidence="1">
    <location>
        <begin position="308"/>
        <end position="318"/>
    </location>
</feature>
<evidence type="ECO:0000256" key="1">
    <source>
        <dbReference type="SAM" id="MobiDB-lite"/>
    </source>
</evidence>
<evidence type="ECO:0000259" key="2">
    <source>
        <dbReference type="Pfam" id="PF20710"/>
    </source>
</evidence>
<feature type="region of interest" description="Disordered" evidence="1">
    <location>
        <begin position="17"/>
        <end position="104"/>
    </location>
</feature>
<reference evidence="3" key="1">
    <citation type="submission" date="2021-01" db="EMBL/GenBank/DDBJ databases">
        <authorList>
            <person name="Corre E."/>
            <person name="Pelletier E."/>
            <person name="Niang G."/>
            <person name="Scheremetjew M."/>
            <person name="Finn R."/>
            <person name="Kale V."/>
            <person name="Holt S."/>
            <person name="Cochrane G."/>
            <person name="Meng A."/>
            <person name="Brown T."/>
            <person name="Cohen L."/>
        </authorList>
    </citation>
    <scope>NUCLEOTIDE SEQUENCE</scope>
    <source>
        <strain evidence="3">ECT3854</strain>
    </source>
</reference>
<dbReference type="AlphaFoldDB" id="A0A7S1GM39"/>